<dbReference type="Proteomes" id="UP001529235">
    <property type="component" value="Unassembled WGS sequence"/>
</dbReference>
<reference evidence="5 6" key="1">
    <citation type="submission" date="2023-05" db="EMBL/GenBank/DDBJ databases">
        <title>A new hyperthermophilic archaea 'Ignisphaera cupida' sp. nov. and description of the family 'Ignisphaeraceae' fam. nov.</title>
        <authorList>
            <person name="Podosokorskaya O.A."/>
            <person name="Elcheninov A.G."/>
            <person name="Klukina A."/>
            <person name="Merkel A.Y."/>
        </authorList>
    </citation>
    <scope>NUCLEOTIDE SEQUENCE [LARGE SCALE GENOMIC DNA]</scope>
    <source>
        <strain evidence="5 6">4213-co</strain>
    </source>
</reference>
<dbReference type="EMBL" id="JASNVW010000003">
    <property type="protein sequence ID" value="MDK6028856.1"/>
    <property type="molecule type" value="Genomic_DNA"/>
</dbReference>
<dbReference type="PANTHER" id="PTHR35530">
    <property type="entry name" value="TAUTOMERASE-RELATED"/>
    <property type="match status" value="1"/>
</dbReference>
<dbReference type="SUPFAM" id="SSF55331">
    <property type="entry name" value="Tautomerase/MIF"/>
    <property type="match status" value="1"/>
</dbReference>
<gene>
    <name evidence="5" type="ORF">QPL79_05715</name>
</gene>
<dbReference type="PANTHER" id="PTHR35530:SF2">
    <property type="entry name" value="BSL4019 PROTEIN"/>
    <property type="match status" value="1"/>
</dbReference>
<accession>A0ABD4Z6B5</accession>
<dbReference type="InterPro" id="IPR018191">
    <property type="entry name" value="4-OT"/>
</dbReference>
<comment type="similarity">
    <text evidence="1">Belongs to the 4-oxalocrotonate tautomerase family.</text>
</comment>
<dbReference type="Pfam" id="PF01361">
    <property type="entry name" value="Tautomerase"/>
    <property type="match status" value="1"/>
</dbReference>
<dbReference type="NCBIfam" id="TIGR00013">
    <property type="entry name" value="taut"/>
    <property type="match status" value="1"/>
</dbReference>
<dbReference type="RefSeq" id="WP_285273842.1">
    <property type="nucleotide sequence ID" value="NZ_JASNVW010000003.1"/>
</dbReference>
<organism evidence="5 6">
    <name type="scientific">Ignisphaera cupida</name>
    <dbReference type="NCBI Taxonomy" id="3050454"/>
    <lineage>
        <taxon>Archaea</taxon>
        <taxon>Thermoproteota</taxon>
        <taxon>Thermoprotei</taxon>
        <taxon>Desulfurococcales</taxon>
        <taxon>Desulfurococcaceae</taxon>
        <taxon>Ignisphaera</taxon>
    </lineage>
</organism>
<evidence type="ECO:0000256" key="3">
    <source>
        <dbReference type="PIRSR" id="PIRSR618191-1"/>
    </source>
</evidence>
<dbReference type="Gene3D" id="3.30.429.10">
    <property type="entry name" value="Macrophage Migration Inhibitory Factor"/>
    <property type="match status" value="1"/>
</dbReference>
<evidence type="ECO:0000313" key="6">
    <source>
        <dbReference type="Proteomes" id="UP001529235"/>
    </source>
</evidence>
<comment type="caution">
    <text evidence="5">The sequence shown here is derived from an EMBL/GenBank/DDBJ whole genome shotgun (WGS) entry which is preliminary data.</text>
</comment>
<feature type="domain" description="4-oxalocrotonate tautomerase-like" evidence="4">
    <location>
        <begin position="2"/>
        <end position="57"/>
    </location>
</feature>
<feature type="active site" description="Proton acceptor; via imino nitrogen" evidence="3">
    <location>
        <position position="2"/>
    </location>
</feature>
<name>A0ABD4Z6B5_9CREN</name>
<dbReference type="InterPro" id="IPR014347">
    <property type="entry name" value="Tautomerase/MIF_sf"/>
</dbReference>
<dbReference type="AlphaFoldDB" id="A0ABD4Z6B5"/>
<evidence type="ECO:0000259" key="4">
    <source>
        <dbReference type="Pfam" id="PF01361"/>
    </source>
</evidence>
<evidence type="ECO:0000256" key="2">
    <source>
        <dbReference type="ARBA" id="ARBA00023235"/>
    </source>
</evidence>
<evidence type="ECO:0000256" key="1">
    <source>
        <dbReference type="ARBA" id="ARBA00006723"/>
    </source>
</evidence>
<dbReference type="InterPro" id="IPR004370">
    <property type="entry name" value="4-OT-like_dom"/>
</dbReference>
<proteinExistence type="inferred from homology"/>
<evidence type="ECO:0000313" key="5">
    <source>
        <dbReference type="EMBL" id="MDK6028856.1"/>
    </source>
</evidence>
<protein>
    <submittedName>
        <fullName evidence="5">2-hydroxymuconate tautomerase family protein</fullName>
    </submittedName>
</protein>
<sequence length="67" mass="7500">MPIVHVYMWSGVSREAKKKIVEGITQVFESIGVPKQAVEIVIHEIPKENWGIGGELASEKFKEVKPP</sequence>
<dbReference type="GO" id="GO:0016853">
    <property type="term" value="F:isomerase activity"/>
    <property type="evidence" value="ECO:0007669"/>
    <property type="project" value="UniProtKB-KW"/>
</dbReference>
<keyword evidence="6" id="KW-1185">Reference proteome</keyword>
<keyword evidence="2" id="KW-0413">Isomerase</keyword>